<feature type="compositionally biased region" description="Polar residues" evidence="1">
    <location>
        <begin position="52"/>
        <end position="63"/>
    </location>
</feature>
<keyword evidence="3" id="KW-1185">Reference proteome</keyword>
<sequence>MSARTARARWSLSLCRRGRLRSAFALEARAYRRSTRRPARARCWRRARRRASSTAKSMCSNMR</sequence>
<dbReference type="Proteomes" id="UP001174909">
    <property type="component" value="Unassembled WGS sequence"/>
</dbReference>
<comment type="caution">
    <text evidence="2">The sequence shown here is derived from an EMBL/GenBank/DDBJ whole genome shotgun (WGS) entry which is preliminary data.</text>
</comment>
<dbReference type="AlphaFoldDB" id="A0AA35RAE1"/>
<evidence type="ECO:0000313" key="2">
    <source>
        <dbReference type="EMBL" id="CAI8007814.1"/>
    </source>
</evidence>
<proteinExistence type="predicted"/>
<evidence type="ECO:0000313" key="3">
    <source>
        <dbReference type="Proteomes" id="UP001174909"/>
    </source>
</evidence>
<accession>A0AA35RAE1</accession>
<evidence type="ECO:0000256" key="1">
    <source>
        <dbReference type="SAM" id="MobiDB-lite"/>
    </source>
</evidence>
<reference evidence="2" key="1">
    <citation type="submission" date="2023-03" db="EMBL/GenBank/DDBJ databases">
        <authorList>
            <person name="Steffen K."/>
            <person name="Cardenas P."/>
        </authorList>
    </citation>
    <scope>NUCLEOTIDE SEQUENCE</scope>
</reference>
<feature type="region of interest" description="Disordered" evidence="1">
    <location>
        <begin position="42"/>
        <end position="63"/>
    </location>
</feature>
<feature type="compositionally biased region" description="Basic residues" evidence="1">
    <location>
        <begin position="42"/>
        <end position="51"/>
    </location>
</feature>
<protein>
    <submittedName>
        <fullName evidence="2">Uncharacterized protein</fullName>
    </submittedName>
</protein>
<gene>
    <name evidence="2" type="ORF">GBAR_LOCUS5398</name>
</gene>
<name>A0AA35RAE1_GEOBA</name>
<dbReference type="EMBL" id="CASHTH010000800">
    <property type="protein sequence ID" value="CAI8007814.1"/>
    <property type="molecule type" value="Genomic_DNA"/>
</dbReference>
<organism evidence="2 3">
    <name type="scientific">Geodia barretti</name>
    <name type="common">Barrett's horny sponge</name>
    <dbReference type="NCBI Taxonomy" id="519541"/>
    <lineage>
        <taxon>Eukaryota</taxon>
        <taxon>Metazoa</taxon>
        <taxon>Porifera</taxon>
        <taxon>Demospongiae</taxon>
        <taxon>Heteroscleromorpha</taxon>
        <taxon>Tetractinellida</taxon>
        <taxon>Astrophorina</taxon>
        <taxon>Geodiidae</taxon>
        <taxon>Geodia</taxon>
    </lineage>
</organism>